<dbReference type="PANTHER" id="PTHR31339">
    <property type="entry name" value="PECTIN LYASE-RELATED"/>
    <property type="match status" value="1"/>
</dbReference>
<evidence type="ECO:0000259" key="1">
    <source>
        <dbReference type="Pfam" id="PF12708"/>
    </source>
</evidence>
<keyword evidence="2" id="KW-0456">Lyase</keyword>
<dbReference type="SUPFAM" id="SSF51126">
    <property type="entry name" value="Pectin lyase-like"/>
    <property type="match status" value="1"/>
</dbReference>
<evidence type="ECO:0000313" key="3">
    <source>
        <dbReference type="Proteomes" id="UP000245880"/>
    </source>
</evidence>
<dbReference type="RefSeq" id="WP_109674624.1">
    <property type="nucleotide sequence ID" value="NZ_QGDT01000005.1"/>
</dbReference>
<dbReference type="OrthoDB" id="9795222at2"/>
<proteinExistence type="predicted"/>
<dbReference type="InterPro" id="IPR011050">
    <property type="entry name" value="Pectin_lyase_fold/virulence"/>
</dbReference>
<dbReference type="EMBL" id="QGDT01000005">
    <property type="protein sequence ID" value="PWJ58036.1"/>
    <property type="molecule type" value="Genomic_DNA"/>
</dbReference>
<dbReference type="Pfam" id="PF12708">
    <property type="entry name" value="Pect-lyase_RHGA_epim"/>
    <property type="match status" value="1"/>
</dbReference>
<reference evidence="2 3" key="1">
    <citation type="submission" date="2018-03" db="EMBL/GenBank/DDBJ databases">
        <title>Genomic Encyclopedia of Archaeal and Bacterial Type Strains, Phase II (KMG-II): from individual species to whole genera.</title>
        <authorList>
            <person name="Goeker M."/>
        </authorList>
    </citation>
    <scope>NUCLEOTIDE SEQUENCE [LARGE SCALE GENOMIC DNA]</scope>
    <source>
        <strain evidence="2 3">DSM 100346</strain>
    </source>
</reference>
<sequence>MRIKKRNFITLGLLLLTGLLTVQAGKVWDIKEYGAKGDSLFLNTEAIQRAIDACHDGGGGVVLVSHGVYISGTLFLKSKVYLKIEKGAKLVGSANPMASWPGM</sequence>
<feature type="domain" description="Rhamnogalacturonase A/B/Epimerase-like pectate lyase" evidence="1">
    <location>
        <begin position="30"/>
        <end position="96"/>
    </location>
</feature>
<evidence type="ECO:0000313" key="2">
    <source>
        <dbReference type="EMBL" id="PWJ58036.1"/>
    </source>
</evidence>
<dbReference type="GO" id="GO:0016829">
    <property type="term" value="F:lyase activity"/>
    <property type="evidence" value="ECO:0007669"/>
    <property type="project" value="UniProtKB-KW"/>
</dbReference>
<protein>
    <submittedName>
        <fullName evidence="2">Pectate lyase-like protein</fullName>
    </submittedName>
</protein>
<dbReference type="AlphaFoldDB" id="A0A316AK52"/>
<dbReference type="Gene3D" id="2.160.20.10">
    <property type="entry name" value="Single-stranded right-handed beta-helix, Pectin lyase-like"/>
    <property type="match status" value="1"/>
</dbReference>
<keyword evidence="3" id="KW-1185">Reference proteome</keyword>
<dbReference type="InterPro" id="IPR024535">
    <property type="entry name" value="RHGA/B-epi-like_pectate_lyase"/>
</dbReference>
<name>A0A316AK52_9BACT</name>
<dbReference type="PANTHER" id="PTHR31339:SF9">
    <property type="entry name" value="PLASMIN AND FIBRONECTIN-BINDING PROTEIN A"/>
    <property type="match status" value="1"/>
</dbReference>
<dbReference type="Proteomes" id="UP000245880">
    <property type="component" value="Unassembled WGS sequence"/>
</dbReference>
<accession>A0A316AK52</accession>
<dbReference type="InterPro" id="IPR051801">
    <property type="entry name" value="GH28_Enzymes"/>
</dbReference>
<gene>
    <name evidence="2" type="ORF">CLV98_105216</name>
</gene>
<organism evidence="2 3">
    <name type="scientific">Dyadobacter jejuensis</name>
    <dbReference type="NCBI Taxonomy" id="1082580"/>
    <lineage>
        <taxon>Bacteria</taxon>
        <taxon>Pseudomonadati</taxon>
        <taxon>Bacteroidota</taxon>
        <taxon>Cytophagia</taxon>
        <taxon>Cytophagales</taxon>
        <taxon>Spirosomataceae</taxon>
        <taxon>Dyadobacter</taxon>
    </lineage>
</organism>
<dbReference type="InterPro" id="IPR012334">
    <property type="entry name" value="Pectin_lyas_fold"/>
</dbReference>
<comment type="caution">
    <text evidence="2">The sequence shown here is derived from an EMBL/GenBank/DDBJ whole genome shotgun (WGS) entry which is preliminary data.</text>
</comment>